<keyword evidence="4" id="KW-1185">Reference proteome</keyword>
<dbReference type="SUPFAM" id="SSF48097">
    <property type="entry name" value="Regulator of G-protein signaling, RGS"/>
    <property type="match status" value="1"/>
</dbReference>
<dbReference type="InterPro" id="IPR001683">
    <property type="entry name" value="PX_dom"/>
</dbReference>
<evidence type="ECO:0008006" key="5">
    <source>
        <dbReference type="Google" id="ProtNLM"/>
    </source>
</evidence>
<reference evidence="4" key="1">
    <citation type="journal article" date="2002" name="Science">
        <title>The draft genome of Ciona intestinalis: insights into chordate and vertebrate origins.</title>
        <authorList>
            <person name="Dehal P."/>
            <person name="Satou Y."/>
            <person name="Campbell R.K."/>
            <person name="Chapman J."/>
            <person name="Degnan B."/>
            <person name="De Tomaso A."/>
            <person name="Davidson B."/>
            <person name="Di Gregorio A."/>
            <person name="Gelpke M."/>
            <person name="Goodstein D.M."/>
            <person name="Harafuji N."/>
            <person name="Hastings K.E."/>
            <person name="Ho I."/>
            <person name="Hotta K."/>
            <person name="Huang W."/>
            <person name="Kawashima T."/>
            <person name="Lemaire P."/>
            <person name="Martinez D."/>
            <person name="Meinertzhagen I.A."/>
            <person name="Necula S."/>
            <person name="Nonaka M."/>
            <person name="Putnam N."/>
            <person name="Rash S."/>
            <person name="Saiga H."/>
            <person name="Satake M."/>
            <person name="Terry A."/>
            <person name="Yamada L."/>
            <person name="Wang H.G."/>
            <person name="Awazu S."/>
            <person name="Azumi K."/>
            <person name="Boore J."/>
            <person name="Branno M."/>
            <person name="Chin-Bow S."/>
            <person name="DeSantis R."/>
            <person name="Doyle S."/>
            <person name="Francino P."/>
            <person name="Keys D.N."/>
            <person name="Haga S."/>
            <person name="Hayashi H."/>
            <person name="Hino K."/>
            <person name="Imai K.S."/>
            <person name="Inaba K."/>
            <person name="Kano S."/>
            <person name="Kobayashi K."/>
            <person name="Kobayashi M."/>
            <person name="Lee B.I."/>
            <person name="Makabe K.W."/>
            <person name="Manohar C."/>
            <person name="Matassi G."/>
            <person name="Medina M."/>
            <person name="Mochizuki Y."/>
            <person name="Mount S."/>
            <person name="Morishita T."/>
            <person name="Miura S."/>
            <person name="Nakayama A."/>
            <person name="Nishizaka S."/>
            <person name="Nomoto H."/>
            <person name="Ohta F."/>
            <person name="Oishi K."/>
            <person name="Rigoutsos I."/>
            <person name="Sano M."/>
            <person name="Sasaki A."/>
            <person name="Sasakura Y."/>
            <person name="Shoguchi E."/>
            <person name="Shin-i T."/>
            <person name="Spagnuolo A."/>
            <person name="Stainier D."/>
            <person name="Suzuki M.M."/>
            <person name="Tassy O."/>
            <person name="Takatori N."/>
            <person name="Tokuoka M."/>
            <person name="Yagi K."/>
            <person name="Yoshizaki F."/>
            <person name="Wada S."/>
            <person name="Zhang C."/>
            <person name="Hyatt P.D."/>
            <person name="Larimer F."/>
            <person name="Detter C."/>
            <person name="Doggett N."/>
            <person name="Glavina T."/>
            <person name="Hawkins T."/>
            <person name="Richardson P."/>
            <person name="Lucas S."/>
            <person name="Kohara Y."/>
            <person name="Levine M."/>
            <person name="Satoh N."/>
            <person name="Rokhsar D.S."/>
        </authorList>
    </citation>
    <scope>NUCLEOTIDE SEQUENCE [LARGE SCALE GENOMIC DNA]</scope>
</reference>
<proteinExistence type="predicted"/>
<dbReference type="Gene3D" id="1.10.167.10">
    <property type="entry name" value="Regulator of G-protein Signalling 4, domain 2"/>
    <property type="match status" value="1"/>
</dbReference>
<feature type="domain" description="RGS" evidence="1">
    <location>
        <begin position="43"/>
        <end position="183"/>
    </location>
</feature>
<name>F6QAT1_CIOIN</name>
<dbReference type="Pfam" id="PF08628">
    <property type="entry name" value="Nexin_C"/>
    <property type="match status" value="1"/>
</dbReference>
<dbReference type="FunCoup" id="F6QAT1">
    <property type="interactions" value="191"/>
</dbReference>
<dbReference type="EMBL" id="EAAA01001798">
    <property type="status" value="NOT_ANNOTATED_CDS"/>
    <property type="molecule type" value="Genomic_DNA"/>
</dbReference>
<dbReference type="PANTHER" id="PTHR22775:SF3">
    <property type="entry name" value="SORTING NEXIN-13"/>
    <property type="match status" value="1"/>
</dbReference>
<dbReference type="InterPro" id="IPR036305">
    <property type="entry name" value="RGS_sf"/>
</dbReference>
<reference evidence="3" key="4">
    <citation type="submission" date="2025-09" db="UniProtKB">
        <authorList>
            <consortium name="Ensembl"/>
        </authorList>
    </citation>
    <scope>IDENTIFICATION</scope>
</reference>
<dbReference type="PANTHER" id="PTHR22775">
    <property type="entry name" value="SORTING NEXIN"/>
    <property type="match status" value="1"/>
</dbReference>
<organism evidence="3 4">
    <name type="scientific">Ciona intestinalis</name>
    <name type="common">Transparent sea squirt</name>
    <name type="synonym">Ascidia intestinalis</name>
    <dbReference type="NCBI Taxonomy" id="7719"/>
    <lineage>
        <taxon>Eukaryota</taxon>
        <taxon>Metazoa</taxon>
        <taxon>Chordata</taxon>
        <taxon>Tunicata</taxon>
        <taxon>Ascidiacea</taxon>
        <taxon>Phlebobranchia</taxon>
        <taxon>Cionidae</taxon>
        <taxon>Ciona</taxon>
    </lineage>
</organism>
<dbReference type="InterPro" id="IPR037437">
    <property type="entry name" value="SNX13_PX"/>
</dbReference>
<dbReference type="PROSITE" id="PS50195">
    <property type="entry name" value="PX"/>
    <property type="match status" value="1"/>
</dbReference>
<dbReference type="Pfam" id="PF00787">
    <property type="entry name" value="PX"/>
    <property type="match status" value="1"/>
</dbReference>
<dbReference type="HOGENOM" id="CLU_005899_0_1_1"/>
<dbReference type="InterPro" id="IPR044926">
    <property type="entry name" value="RGS_subdomain_2"/>
</dbReference>
<dbReference type="GeneTree" id="ENSGT00950000182856"/>
<dbReference type="Ensembl" id="ENSCINT00000018130.3">
    <property type="protein sequence ID" value="ENSCINP00000018130.3"/>
    <property type="gene ID" value="ENSCING00000008916.3"/>
</dbReference>
<dbReference type="OMA" id="CECRSHA"/>
<dbReference type="GO" id="GO:0035091">
    <property type="term" value="F:phosphatidylinositol binding"/>
    <property type="evidence" value="ECO:0007669"/>
    <property type="project" value="InterPro"/>
</dbReference>
<dbReference type="Pfam" id="PF00615">
    <property type="entry name" value="RGS"/>
    <property type="match status" value="1"/>
</dbReference>
<feature type="domain" description="PX" evidence="2">
    <location>
        <begin position="219"/>
        <end position="336"/>
    </location>
</feature>
<evidence type="ECO:0000259" key="1">
    <source>
        <dbReference type="PROSITE" id="PS50132"/>
    </source>
</evidence>
<evidence type="ECO:0000313" key="3">
    <source>
        <dbReference type="Ensembl" id="ENSCINP00000018130.3"/>
    </source>
</evidence>
<dbReference type="InterPro" id="IPR037896">
    <property type="entry name" value="SNX13_RGS"/>
</dbReference>
<dbReference type="CDD" id="cd08719">
    <property type="entry name" value="RGS_SNX13"/>
    <property type="match status" value="1"/>
</dbReference>
<reference evidence="3" key="3">
    <citation type="submission" date="2025-08" db="UniProtKB">
        <authorList>
            <consortium name="Ensembl"/>
        </authorList>
    </citation>
    <scope>IDENTIFICATION</scope>
</reference>
<dbReference type="SMART" id="SM00312">
    <property type="entry name" value="PX"/>
    <property type="match status" value="1"/>
</dbReference>
<protein>
    <recommendedName>
        <fullName evidence="5">PX domain-containing protein</fullName>
    </recommendedName>
</protein>
<dbReference type="AlphaFoldDB" id="F6QAT1"/>
<dbReference type="InterPro" id="IPR036871">
    <property type="entry name" value="PX_dom_sf"/>
</dbReference>
<dbReference type="CDD" id="cd06873">
    <property type="entry name" value="PX_SNX13"/>
    <property type="match status" value="1"/>
</dbReference>
<reference evidence="3" key="2">
    <citation type="journal article" date="2008" name="Genome Biol.">
        <title>Improved genome assembly and evidence-based global gene model set for the chordate Ciona intestinalis: new insight into intron and operon populations.</title>
        <authorList>
            <person name="Satou Y."/>
            <person name="Mineta K."/>
            <person name="Ogasawara M."/>
            <person name="Sasakura Y."/>
            <person name="Shoguchi E."/>
            <person name="Ueno K."/>
            <person name="Yamada L."/>
            <person name="Matsumoto J."/>
            <person name="Wasserscheid J."/>
            <person name="Dewar K."/>
            <person name="Wiley G.B."/>
            <person name="Macmil S.L."/>
            <person name="Roe B.A."/>
            <person name="Zeller R.W."/>
            <person name="Hastings K.E."/>
            <person name="Lemaire P."/>
            <person name="Lindquist E."/>
            <person name="Endo T."/>
            <person name="Hotta K."/>
            <person name="Inaba K."/>
        </authorList>
    </citation>
    <scope>NUCLEOTIDE SEQUENCE [LARGE SCALE GENOMIC DNA]</scope>
    <source>
        <strain evidence="3">wild type</strain>
    </source>
</reference>
<dbReference type="Proteomes" id="UP000008144">
    <property type="component" value="Chromosome 3"/>
</dbReference>
<dbReference type="STRING" id="7719.ENSCINP00000018130"/>
<dbReference type="InParanoid" id="F6QAT1"/>
<dbReference type="SMART" id="SM00315">
    <property type="entry name" value="RGS"/>
    <property type="match status" value="1"/>
</dbReference>
<evidence type="ECO:0000259" key="2">
    <source>
        <dbReference type="PROSITE" id="PS50195"/>
    </source>
</evidence>
<dbReference type="InterPro" id="IPR016137">
    <property type="entry name" value="RGS"/>
</dbReference>
<evidence type="ECO:0000313" key="4">
    <source>
        <dbReference type="Proteomes" id="UP000008144"/>
    </source>
</evidence>
<sequence length="612" mass="71093">MRYVKNLCERQIRKKHDGNVYTDNIELDLEGYQTEKSKLYNLPLSVILRNNIALQIFIEYMQSVNGQAYLFFWLTVDGYRASAEQQLNEVKLQQLQGAIQRTPDMEMLRAIGHNIYDQYLSKHAEPRVPLDQTTDRALKKKLDSGEPSPYVFDDIQQKVFGIMQKSESFFPAFKASPYYMRLLAELDLLRETSLTSNDTNGSVGSSLDDISTSENEEVNKLTAVITQTGICKEHGKTYAMFAVTVTRHWGNGRQESWDTFRRYREFYDLHLSLKENGSNLSTIRFPGRTFFKDLKEDFLERRRTELNQYLSSVLSLEHCGKAMECLHTFLDAKAYQKNPRTFASKMDSMMRESAQSVANFMSQAPDNLIGGIQRASDKVSGGIQKFSDKLPGSERKLSNEENHIEYNIENNIPLRILLLLMDEVFDLKQRNQWLRRQMVAALQQVITTVFGDRMNRKIVDYVDNAVSAQQVSEYIRTFQDSFWPGGILADVTPVRDDITVMRTRVLTKTKLHGVIPDEVRPLVGNETSRRGMARLFELLQHQELNTRFCYVLLEGVLCRVFPENRFQDLFTKFHSSSPKMRSHKRALMTRGVDKWKQETRERKSRVLRRFES</sequence>
<dbReference type="Gene3D" id="3.30.1520.10">
    <property type="entry name" value="Phox-like domain"/>
    <property type="match status" value="1"/>
</dbReference>
<dbReference type="InterPro" id="IPR013937">
    <property type="entry name" value="Sorting_nexin_C"/>
</dbReference>
<dbReference type="SUPFAM" id="SSF64268">
    <property type="entry name" value="PX domain"/>
    <property type="match status" value="1"/>
</dbReference>
<dbReference type="PROSITE" id="PS50132">
    <property type="entry name" value="RGS"/>
    <property type="match status" value="1"/>
</dbReference>
<accession>F6QAT1</accession>